<dbReference type="InterPro" id="IPR041471">
    <property type="entry name" value="UvrB_inter"/>
</dbReference>
<dbReference type="CDD" id="cd17991">
    <property type="entry name" value="DEXHc_TRCF"/>
    <property type="match status" value="1"/>
</dbReference>
<dbReference type="InterPro" id="IPR027417">
    <property type="entry name" value="P-loop_NTPase"/>
</dbReference>
<protein>
    <recommendedName>
        <fullName evidence="12 13">Transcription-repair-coupling factor</fullName>
        <shortName evidence="13">TRCF</shortName>
        <ecNumber evidence="13">3.6.4.-</ecNumber>
    </recommendedName>
</protein>
<proteinExistence type="inferred from homology"/>
<dbReference type="KEGG" id="ccel:CCDG5_1453"/>
<dbReference type="SUPFAM" id="SSF52540">
    <property type="entry name" value="P-loop containing nucleoside triphosphate hydrolases"/>
    <property type="match status" value="3"/>
</dbReference>
<dbReference type="HOGENOM" id="CLU_005122_1_3_9"/>
<dbReference type="Pfam" id="PF00271">
    <property type="entry name" value="Helicase_C"/>
    <property type="match status" value="1"/>
</dbReference>
<keyword evidence="5 13" id="KW-0378">Hydrolase</keyword>
<dbReference type="SUPFAM" id="SSF141259">
    <property type="entry name" value="CarD-like"/>
    <property type="match status" value="1"/>
</dbReference>
<evidence type="ECO:0000259" key="14">
    <source>
        <dbReference type="PROSITE" id="PS51192"/>
    </source>
</evidence>
<evidence type="ECO:0000313" key="17">
    <source>
        <dbReference type="Proteomes" id="UP000032431"/>
    </source>
</evidence>
<dbReference type="GO" id="GO:0006355">
    <property type="term" value="P:regulation of DNA-templated transcription"/>
    <property type="evidence" value="ECO:0007669"/>
    <property type="project" value="UniProtKB-UniRule"/>
</dbReference>
<dbReference type="GO" id="GO:0003684">
    <property type="term" value="F:damaged DNA binding"/>
    <property type="evidence" value="ECO:0007669"/>
    <property type="project" value="InterPro"/>
</dbReference>
<keyword evidence="17" id="KW-1185">Reference proteome</keyword>
<dbReference type="SMART" id="SM00982">
    <property type="entry name" value="TRCF"/>
    <property type="match status" value="1"/>
</dbReference>
<dbReference type="Pfam" id="PF17757">
    <property type="entry name" value="UvrB_inter"/>
    <property type="match status" value="1"/>
</dbReference>
<dbReference type="InterPro" id="IPR036101">
    <property type="entry name" value="CarD-like/TRCF_RID_sf"/>
</dbReference>
<dbReference type="PROSITE" id="PS51194">
    <property type="entry name" value="HELICASE_CTER"/>
    <property type="match status" value="1"/>
</dbReference>
<dbReference type="EC" id="3.6.4.-" evidence="13"/>
<dbReference type="SUPFAM" id="SSF143517">
    <property type="entry name" value="TRCF domain-like"/>
    <property type="match status" value="1"/>
</dbReference>
<evidence type="ECO:0000256" key="7">
    <source>
        <dbReference type="ARBA" id="ARBA00022840"/>
    </source>
</evidence>
<evidence type="ECO:0000259" key="15">
    <source>
        <dbReference type="PROSITE" id="PS51194"/>
    </source>
</evidence>
<evidence type="ECO:0000256" key="13">
    <source>
        <dbReference type="HAMAP-Rule" id="MF_00969"/>
    </source>
</evidence>
<dbReference type="Gene3D" id="3.40.50.300">
    <property type="entry name" value="P-loop containing nucleotide triphosphate hydrolases"/>
    <property type="match status" value="2"/>
</dbReference>
<comment type="similarity">
    <text evidence="11 13">In the C-terminal section; belongs to the helicase family. RecG subfamily.</text>
</comment>
<dbReference type="PANTHER" id="PTHR47964:SF1">
    <property type="entry name" value="ATP-DEPENDENT DNA HELICASE HOMOLOG RECG, CHLOROPLASTIC"/>
    <property type="match status" value="1"/>
</dbReference>
<dbReference type="SMART" id="SM01058">
    <property type="entry name" value="CarD_TRCF"/>
    <property type="match status" value="1"/>
</dbReference>
<feature type="domain" description="Helicase ATP-binding" evidence="14">
    <location>
        <begin position="633"/>
        <end position="794"/>
    </location>
</feature>
<dbReference type="GO" id="GO:0003678">
    <property type="term" value="F:DNA helicase activity"/>
    <property type="evidence" value="ECO:0007669"/>
    <property type="project" value="TreeGrafter"/>
</dbReference>
<dbReference type="GO" id="GO:0005737">
    <property type="term" value="C:cytoplasm"/>
    <property type="evidence" value="ECO:0007669"/>
    <property type="project" value="UniProtKB-SubCell"/>
</dbReference>
<reference evidence="17" key="1">
    <citation type="submission" date="2014-07" db="EMBL/GenBank/DDBJ databases">
        <authorList>
            <person name="Wibberg D."/>
        </authorList>
    </citation>
    <scope>NUCLEOTIDE SEQUENCE [LARGE SCALE GENOMIC DNA]</scope>
    <source>
        <strain evidence="17">DG5</strain>
    </source>
</reference>
<evidence type="ECO:0000256" key="5">
    <source>
        <dbReference type="ARBA" id="ARBA00022801"/>
    </source>
</evidence>
<sequence>MKFLAEILNKLPEFRALSSAVDLSRHVSATGLSGVNKAHAVYALAEQKNKKVFVIAPDEQEAVKMVSDLTTFFGGGVYFFPSRDFTLRQVEGVSHEYEHERLRVLGRMAQGDFKAVVACADAVMQLTIPLEEYKKRTIELKRGVEISLNDVVQALIGAGYVRSDEVSGMGQYALRGGIIDVFPPHTERPVRIEFWGDEPDTISYFDTESQRRLESVDSILITPAVEVVFDSMEDLASKIESLKNGLKTKSAEKAIQSLSKDIERLRGGSMLPSNDRYLPLCYGGKPATIFEYAPDAILFVSEPSRTYERAKNTLWQHGEDVKVLLEDGVLCKGLDRYYISMAELESLFEKRGAVYLDTFVRASYETNVRDVIHFTAKQLSVWGGNLSLLTEDLKTIMDKGGSAVVFGGTPRSCEALVHDLIDEGITVYGGSKISADNIKAPPPRTVLVLPGTLSAGMEYPSISFSVITHGHINAERHTVRRFKKGKQIRNLSELVPGDYVVHSTHGIGIYEGIHKLEVQGVVKDYIKIRYAGTDTLYVPVTQLDLVSKYIGAREDSTVRLSKMGGAEWQKVKSRTRAAVKDMAKELIKLYAERQKIKGIAFEPDNEWQREFEERFEYEETDDQLRCAAEIKNDMEKPVPMERLLCGDVGFGKTEVALRAAFKCVMSGKQCAMLVPTTILAWQHYQTVTRRVEGFPVRVELLSRFRTPKEQADIIKRLARGEIDIVVGTHRLVQKDVKFRDLGLLIIDEEQRFGVAHKEKLKEKFKNVDVLTLSATPIPRTLNMALSGIRDMSIIEEAPQDRHPVQTYVLEHDWGVIADAIRKELRRGGQVYYLHNHVESIENTAAKIQSLIPDARIGIGHGKMNEEELSRVWERLLNHDIDILVCTTIIETGVDVPNCNTLIIEDADRMGLSQLHQLRGRVGRSSRRAFAYFTFRRGKVLADVATKRLAAIREFAEFGSGFQIAMRDLEIRGAGNILGSQQHGHMEAVGYDMYLKLLNEAVLEEKGEKPPVDNECMVDIQVSAHIPETYIESANQRLEIYRRIADIRNEEDMSDVLDELIDRFGDPPQAVKSLVDVALVRNTAAALGIHEISQRGDMIMLFTGKIDFKAVSVLVSKLRGRVMVSAGQKPYISVKLKPDQSPVDAIHEVLNILSRSKETQDSKQ</sequence>
<dbReference type="InterPro" id="IPR005118">
    <property type="entry name" value="TRCF_C"/>
</dbReference>
<comment type="similarity">
    <text evidence="10 13">In the N-terminal section; belongs to the UvrB family.</text>
</comment>
<dbReference type="SMART" id="SM00487">
    <property type="entry name" value="DEXDc"/>
    <property type="match status" value="1"/>
</dbReference>
<evidence type="ECO:0000256" key="10">
    <source>
        <dbReference type="ARBA" id="ARBA00061104"/>
    </source>
</evidence>
<dbReference type="EMBL" id="LM995447">
    <property type="protein sequence ID" value="CDZ24563.1"/>
    <property type="molecule type" value="Genomic_DNA"/>
</dbReference>
<keyword evidence="7 13" id="KW-0067">ATP-binding</keyword>
<evidence type="ECO:0000256" key="8">
    <source>
        <dbReference type="ARBA" id="ARBA00023125"/>
    </source>
</evidence>
<comment type="function">
    <text evidence="13">Couples transcription and DNA repair by recognizing RNA polymerase (RNAP) stalled at DNA lesions. Mediates ATP-dependent release of RNAP and its truncated transcript from the DNA, and recruitment of nucleotide excision repair machinery to the damaged site.</text>
</comment>
<gene>
    <name evidence="13 16" type="primary">mfd</name>
    <name evidence="16" type="ORF">CCDG5_1453</name>
</gene>
<dbReference type="Gene3D" id="3.40.50.11180">
    <property type="match status" value="1"/>
</dbReference>
<accession>A0A078KQ61</accession>
<dbReference type="Gene3D" id="2.40.10.170">
    <property type="match status" value="1"/>
</dbReference>
<evidence type="ECO:0000313" key="16">
    <source>
        <dbReference type="EMBL" id="CDZ24563.1"/>
    </source>
</evidence>
<dbReference type="InterPro" id="IPR011545">
    <property type="entry name" value="DEAD/DEAH_box_helicase_dom"/>
</dbReference>
<dbReference type="Proteomes" id="UP000032431">
    <property type="component" value="Chromosome I"/>
</dbReference>
<dbReference type="GO" id="GO:0016787">
    <property type="term" value="F:hydrolase activity"/>
    <property type="evidence" value="ECO:0007669"/>
    <property type="project" value="UniProtKB-KW"/>
</dbReference>
<comment type="subcellular location">
    <subcellularLocation>
        <location evidence="1 13">Cytoplasm</location>
    </subcellularLocation>
</comment>
<keyword evidence="3 13" id="KW-0547">Nucleotide-binding</keyword>
<dbReference type="STRING" id="29343.CCDG5_1453"/>
<dbReference type="GO" id="GO:0000716">
    <property type="term" value="P:transcription-coupled nucleotide-excision repair, DNA damage recognition"/>
    <property type="evidence" value="ECO:0007669"/>
    <property type="project" value="UniProtKB-UniRule"/>
</dbReference>
<dbReference type="InterPro" id="IPR001650">
    <property type="entry name" value="Helicase_C-like"/>
</dbReference>
<dbReference type="HAMAP" id="MF_00969">
    <property type="entry name" value="TRCF"/>
    <property type="match status" value="1"/>
</dbReference>
<dbReference type="SMART" id="SM00490">
    <property type="entry name" value="HELICc"/>
    <property type="match status" value="1"/>
</dbReference>
<evidence type="ECO:0000256" key="12">
    <source>
        <dbReference type="ARBA" id="ARBA00070128"/>
    </source>
</evidence>
<evidence type="ECO:0000256" key="11">
    <source>
        <dbReference type="ARBA" id="ARBA00061399"/>
    </source>
</evidence>
<keyword evidence="9 13" id="KW-0234">DNA repair</keyword>
<evidence type="ECO:0000256" key="1">
    <source>
        <dbReference type="ARBA" id="ARBA00004496"/>
    </source>
</evidence>
<evidence type="ECO:0000256" key="3">
    <source>
        <dbReference type="ARBA" id="ARBA00022741"/>
    </source>
</evidence>
<keyword evidence="8 13" id="KW-0238">DNA-binding</keyword>
<dbReference type="InterPro" id="IPR004576">
    <property type="entry name" value="Mfd"/>
</dbReference>
<dbReference type="Pfam" id="PF00270">
    <property type="entry name" value="DEAD"/>
    <property type="match status" value="1"/>
</dbReference>
<dbReference type="NCBIfam" id="TIGR00580">
    <property type="entry name" value="mfd"/>
    <property type="match status" value="1"/>
</dbReference>
<dbReference type="PATRIC" id="fig|29343.3.peg.1529"/>
<dbReference type="Gene3D" id="3.90.1150.50">
    <property type="entry name" value="Transcription-repair-coupling factor, D7 domain"/>
    <property type="match status" value="1"/>
</dbReference>
<dbReference type="FunFam" id="3.40.50.300:FF:000546">
    <property type="entry name" value="Transcription-repair-coupling factor"/>
    <property type="match status" value="1"/>
</dbReference>
<dbReference type="AlphaFoldDB" id="A0A078KQ61"/>
<dbReference type="Pfam" id="PF03461">
    <property type="entry name" value="TRCF"/>
    <property type="match status" value="1"/>
</dbReference>
<keyword evidence="2 13" id="KW-0963">Cytoplasm</keyword>
<keyword evidence="4 13" id="KW-0227">DNA damage</keyword>
<dbReference type="InterPro" id="IPR047112">
    <property type="entry name" value="RecG/Mfd"/>
</dbReference>
<evidence type="ECO:0000256" key="2">
    <source>
        <dbReference type="ARBA" id="ARBA00022490"/>
    </source>
</evidence>
<dbReference type="GO" id="GO:0005524">
    <property type="term" value="F:ATP binding"/>
    <property type="evidence" value="ECO:0007669"/>
    <property type="project" value="UniProtKB-UniRule"/>
</dbReference>
<evidence type="ECO:0000256" key="4">
    <source>
        <dbReference type="ARBA" id="ARBA00022763"/>
    </source>
</evidence>
<dbReference type="InterPro" id="IPR037235">
    <property type="entry name" value="TRCF-like_C_D7"/>
</dbReference>
<dbReference type="Pfam" id="PF02559">
    <property type="entry name" value="CarD_TRCF_RID"/>
    <property type="match status" value="1"/>
</dbReference>
<evidence type="ECO:0000256" key="9">
    <source>
        <dbReference type="ARBA" id="ARBA00023204"/>
    </source>
</evidence>
<dbReference type="PROSITE" id="PS51192">
    <property type="entry name" value="HELICASE_ATP_BIND_1"/>
    <property type="match status" value="1"/>
</dbReference>
<dbReference type="InterPro" id="IPR003711">
    <property type="entry name" value="CarD-like/TRCF_RID"/>
</dbReference>
<dbReference type="InterPro" id="IPR014001">
    <property type="entry name" value="Helicase_ATP-bd"/>
</dbReference>
<evidence type="ECO:0000256" key="6">
    <source>
        <dbReference type="ARBA" id="ARBA00022806"/>
    </source>
</evidence>
<feature type="domain" description="Helicase C-terminal" evidence="15">
    <location>
        <begin position="815"/>
        <end position="969"/>
    </location>
</feature>
<organism evidence="16 17">
    <name type="scientific">[Clostridium] cellulosi</name>
    <dbReference type="NCBI Taxonomy" id="29343"/>
    <lineage>
        <taxon>Bacteria</taxon>
        <taxon>Bacillati</taxon>
        <taxon>Bacillota</taxon>
        <taxon>Clostridia</taxon>
        <taxon>Eubacteriales</taxon>
        <taxon>Oscillospiraceae</taxon>
        <taxon>Oscillospiraceae incertae sedis</taxon>
    </lineage>
</organism>
<keyword evidence="6" id="KW-0347">Helicase</keyword>
<dbReference type="Gene3D" id="3.30.2060.10">
    <property type="entry name" value="Penicillin-binding protein 1b domain"/>
    <property type="match status" value="1"/>
</dbReference>
<name>A0A078KQ61_9FIRM</name>
<dbReference type="PANTHER" id="PTHR47964">
    <property type="entry name" value="ATP-DEPENDENT DNA HELICASE HOMOLOG RECG, CHLOROPLASTIC"/>
    <property type="match status" value="1"/>
</dbReference>
<dbReference type="OrthoDB" id="9804325at2"/>